<dbReference type="InterPro" id="IPR026906">
    <property type="entry name" value="LRR_5"/>
</dbReference>
<dbReference type="Gene3D" id="3.40.50.12480">
    <property type="match status" value="1"/>
</dbReference>
<gene>
    <name evidence="2" type="ORF">BHV66_08240</name>
</gene>
<dbReference type="PROSITE" id="PS51257">
    <property type="entry name" value="PROKAR_LIPOPROTEIN"/>
    <property type="match status" value="1"/>
</dbReference>
<dbReference type="PANTHER" id="PTHR45661:SF3">
    <property type="entry name" value="IG-LIKE DOMAIN-CONTAINING PROTEIN"/>
    <property type="match status" value="1"/>
</dbReference>
<evidence type="ECO:0000313" key="3">
    <source>
        <dbReference type="Proteomes" id="UP000187417"/>
    </source>
</evidence>
<dbReference type="STRING" id="28117.BHV66_08240"/>
<accession>A0A1Q6F3X8</accession>
<reference evidence="2 3" key="1">
    <citation type="journal article" date="2016" name="Nat. Biotechnol.">
        <title>Measurement of bacterial replication rates in microbial communities.</title>
        <authorList>
            <person name="Brown C.T."/>
            <person name="Olm M.R."/>
            <person name="Thomas B.C."/>
            <person name="Banfield J.F."/>
        </authorList>
    </citation>
    <scope>NUCLEOTIDE SEQUENCE [LARGE SCALE GENOMIC DNA]</scope>
    <source>
        <strain evidence="2">CAG:67_53_122</strain>
    </source>
</reference>
<organism evidence="2 3">
    <name type="scientific">Alistipes putredinis</name>
    <dbReference type="NCBI Taxonomy" id="28117"/>
    <lineage>
        <taxon>Bacteria</taxon>
        <taxon>Pseudomonadati</taxon>
        <taxon>Bacteroidota</taxon>
        <taxon>Bacteroidia</taxon>
        <taxon>Bacteroidales</taxon>
        <taxon>Rikenellaceae</taxon>
        <taxon>Alistipes</taxon>
    </lineage>
</organism>
<dbReference type="Proteomes" id="UP000187417">
    <property type="component" value="Unassembled WGS sequence"/>
</dbReference>
<dbReference type="Gene3D" id="3.80.10.10">
    <property type="entry name" value="Ribonuclease Inhibitor"/>
    <property type="match status" value="6"/>
</dbReference>
<dbReference type="PANTHER" id="PTHR45661">
    <property type="entry name" value="SURFACE ANTIGEN"/>
    <property type="match status" value="1"/>
</dbReference>
<evidence type="ECO:0000313" key="2">
    <source>
        <dbReference type="EMBL" id="OKY93633.1"/>
    </source>
</evidence>
<dbReference type="RefSeq" id="WP_022459928.1">
    <property type="nucleotide sequence ID" value="NZ_BAAFLA010000001.1"/>
</dbReference>
<dbReference type="SUPFAM" id="SSF52058">
    <property type="entry name" value="L domain-like"/>
    <property type="match status" value="5"/>
</dbReference>
<proteinExistence type="predicted"/>
<feature type="chain" id="PRO_5010283080" evidence="1">
    <location>
        <begin position="23"/>
        <end position="1395"/>
    </location>
</feature>
<protein>
    <submittedName>
        <fullName evidence="2">Uncharacterized protein</fullName>
    </submittedName>
</protein>
<dbReference type="InterPro" id="IPR053139">
    <property type="entry name" value="Surface_bspA-like"/>
</dbReference>
<dbReference type="Pfam" id="PF13306">
    <property type="entry name" value="LRR_5"/>
    <property type="match status" value="3"/>
</dbReference>
<keyword evidence="1" id="KW-0732">Signal</keyword>
<feature type="signal peptide" evidence="1">
    <location>
        <begin position="1"/>
        <end position="22"/>
    </location>
</feature>
<name>A0A1Q6F3X8_9BACT</name>
<dbReference type="EMBL" id="MNQH01000033">
    <property type="protein sequence ID" value="OKY93633.1"/>
    <property type="molecule type" value="Genomic_DNA"/>
</dbReference>
<evidence type="ECO:0000256" key="1">
    <source>
        <dbReference type="SAM" id="SignalP"/>
    </source>
</evidence>
<sequence>MKNYLYILCAFLLAFAGCTKDADVEPIAPAPDGNTQVVLTGFSGRGTRTGFGGAEDGAVPFLWSAGDYIWARNTRSEAIAEGGSQATFVFESLETADTYDVFYNLTGPAAATALIPAEQTQQAAGELNLGQNGDFGYATAQNGTFTLEHATSYVWFDTYSSDVTSNLLSITLSVSGGQTIAGEAAFADGKLGDCKGSSSVTLSFGEEGVALPSQSNDTDVFAAMVLYPADLSTATVSIVYKFADGSVYLQTKSGKTLTPGHTLRLSTQIAKSDCKSSGAFFMTEAGVAEELPTEPIGYLKVVTLGESTLSAEELTSIAGNLANGAVIDLGEATFATTEFPMDFTRKTNLQEIALPRNIQTFTPSTYNSGAFYGCENLTRVTFPEGLTAIGQNCFRNCAKLESIELPSSVRTLDIYAFYGCKLLTSVVIPEGVEAIPRFLFDSCTALTDVTLPSTLKSIGAEAFEATGLEEITIPESVTTIESSVFKNCKSLERIQFPDALTAIPANLCNACSALTTINMPSKLETVGNDAFYNCGKLQDVTFPETLKSLDERSFGGCSAFTRIIIDIPAIANYAFWNCANVTSIDLGEKVTSIGRNAFISASNLQTITCRAENAPSLGNSAFGSAGSKVEGAKILYVPAASYDAYETAWTDVTSQGYALQDINDQQLTDGIYYRASRETDWVPTLPATFTALYVRTVGDDAALTASQFNTVITKISAQSAPVTLDLNMAKFEATEFPTGLAGNAKLGTIKFFENTTSIAAGAFKGCTALTKATVPTGVGTIGESTFEECTALAALTLPSSVKTIGDKAFKSCAALADADLASINSIGIEAFAGTGLTSAKIYATTLGEKSFRDCTELTAITLGSATTIPAEMFAGCTAITTVTIPASVQTIGASAFEGCSKLATLTLGSGVTTLGDRAFADCGLTALALPDNVTTLGDGAFSNNPNIATLQFGAGLTAISDNAFATNDAIENLTIPKTIVTIGAGSFSDWSKLTKLTISGNTLTSIGSKAFENAALLADVYAEPTTAPAVQADSFSGAGTSVQGSKTFHVASVEAYSSWTTAASGYTMEALGPDYLSEGLYYRASGEDPWKSEIPQTFTTLYVKTVGDNTVMTAAQMKSVADAVLALAAPATVDFSEVVYESTTFPNSFKSNANLAGIVFPQNVTATASAAFQKTGMTSVTVLKDISYGSNAFDSCASLVSVTVEEGVTEIGNYMFQNTKLTDVTLPNSVTKIGASAFNGCSLTTINFGQGVKTIENSAFQNCGELTEIILPDATETLGQNAFGDCPKLAKISLGKNMKTLEAYCFVGYSKGCPLLGDIICRATTPPTLKDDYGTGPFGGGWSPVAGKDVPAENRIIHLPKSADLVGGTGAYADSSWVKLTSSTYGFAFKYDVEG</sequence>
<comment type="caution">
    <text evidence="2">The sequence shown here is derived from an EMBL/GenBank/DDBJ whole genome shotgun (WGS) entry which is preliminary data.</text>
</comment>
<dbReference type="InterPro" id="IPR032675">
    <property type="entry name" value="LRR_dom_sf"/>
</dbReference>